<evidence type="ECO:0000256" key="5">
    <source>
        <dbReference type="ARBA" id="ARBA00023136"/>
    </source>
</evidence>
<dbReference type="Pfam" id="PF12823">
    <property type="entry name" value="DUF3817"/>
    <property type="match status" value="1"/>
</dbReference>
<dbReference type="InterPro" id="IPR023845">
    <property type="entry name" value="DUF3817_TM"/>
</dbReference>
<accession>A0A917SD70</accession>
<feature type="transmembrane region" description="Helical" evidence="6">
    <location>
        <begin position="68"/>
        <end position="87"/>
    </location>
</feature>
<name>A0A917SD70_9ACTN</name>
<feature type="transmembrane region" description="Helical" evidence="6">
    <location>
        <begin position="12"/>
        <end position="32"/>
    </location>
</feature>
<keyword evidence="9" id="KW-1185">Reference proteome</keyword>
<dbReference type="GO" id="GO:0005886">
    <property type="term" value="C:plasma membrane"/>
    <property type="evidence" value="ECO:0007669"/>
    <property type="project" value="UniProtKB-SubCell"/>
</dbReference>
<sequence length="122" mass="13860">MRGALTRYRVMAYIVGCLLVVLVCIGIPLQVWAGDDRLVSVAGVAHGWLYMLLIITAVDLGRRVRWPWWRIILIALAGTVPFVTFVAEHYATKDARIRIPLVEEREREREREGQAAEAETES</sequence>
<evidence type="ECO:0000256" key="6">
    <source>
        <dbReference type="SAM" id="Phobius"/>
    </source>
</evidence>
<organism evidence="8 9">
    <name type="scientific">Microlunatus endophyticus</name>
    <dbReference type="NCBI Taxonomy" id="1716077"/>
    <lineage>
        <taxon>Bacteria</taxon>
        <taxon>Bacillati</taxon>
        <taxon>Actinomycetota</taxon>
        <taxon>Actinomycetes</taxon>
        <taxon>Propionibacteriales</taxon>
        <taxon>Propionibacteriaceae</taxon>
        <taxon>Microlunatus</taxon>
    </lineage>
</organism>
<reference evidence="8" key="2">
    <citation type="submission" date="2020-09" db="EMBL/GenBank/DDBJ databases">
        <authorList>
            <person name="Sun Q."/>
            <person name="Zhou Y."/>
        </authorList>
    </citation>
    <scope>NUCLEOTIDE SEQUENCE</scope>
    <source>
        <strain evidence="8">CGMCC 4.7306</strain>
    </source>
</reference>
<evidence type="ECO:0000256" key="4">
    <source>
        <dbReference type="ARBA" id="ARBA00022989"/>
    </source>
</evidence>
<proteinExistence type="predicted"/>
<reference evidence="8" key="1">
    <citation type="journal article" date="2014" name="Int. J. Syst. Evol. Microbiol.">
        <title>Complete genome sequence of Corynebacterium casei LMG S-19264T (=DSM 44701T), isolated from a smear-ripened cheese.</title>
        <authorList>
            <consortium name="US DOE Joint Genome Institute (JGI-PGF)"/>
            <person name="Walter F."/>
            <person name="Albersmeier A."/>
            <person name="Kalinowski J."/>
            <person name="Ruckert C."/>
        </authorList>
    </citation>
    <scope>NUCLEOTIDE SEQUENCE</scope>
    <source>
        <strain evidence="8">CGMCC 4.7306</strain>
    </source>
</reference>
<dbReference type="AlphaFoldDB" id="A0A917SD70"/>
<feature type="transmembrane region" description="Helical" evidence="6">
    <location>
        <begin position="38"/>
        <end position="61"/>
    </location>
</feature>
<comment type="subcellular location">
    <subcellularLocation>
        <location evidence="1">Cell membrane</location>
        <topology evidence="1">Multi-pass membrane protein</topology>
    </subcellularLocation>
</comment>
<evidence type="ECO:0000256" key="2">
    <source>
        <dbReference type="ARBA" id="ARBA00022475"/>
    </source>
</evidence>
<evidence type="ECO:0000259" key="7">
    <source>
        <dbReference type="Pfam" id="PF12823"/>
    </source>
</evidence>
<dbReference type="EMBL" id="BMMZ01000008">
    <property type="protein sequence ID" value="GGL70867.1"/>
    <property type="molecule type" value="Genomic_DNA"/>
</dbReference>
<keyword evidence="2" id="KW-1003">Cell membrane</keyword>
<dbReference type="Proteomes" id="UP000613840">
    <property type="component" value="Unassembled WGS sequence"/>
</dbReference>
<dbReference type="NCBIfam" id="TIGR03954">
    <property type="entry name" value="integ_memb_HG"/>
    <property type="match status" value="1"/>
</dbReference>
<evidence type="ECO:0000256" key="3">
    <source>
        <dbReference type="ARBA" id="ARBA00022692"/>
    </source>
</evidence>
<comment type="caution">
    <text evidence="8">The sequence shown here is derived from an EMBL/GenBank/DDBJ whole genome shotgun (WGS) entry which is preliminary data.</text>
</comment>
<dbReference type="PANTHER" id="PTHR40077:SF2">
    <property type="entry name" value="MEMBRANE PROTEIN"/>
    <property type="match status" value="1"/>
</dbReference>
<protein>
    <recommendedName>
        <fullName evidence="7">DUF3817 domain-containing protein</fullName>
    </recommendedName>
</protein>
<keyword evidence="3 6" id="KW-0812">Transmembrane</keyword>
<keyword evidence="4 6" id="KW-1133">Transmembrane helix</keyword>
<dbReference type="PANTHER" id="PTHR40077">
    <property type="entry name" value="MEMBRANE PROTEIN-RELATED"/>
    <property type="match status" value="1"/>
</dbReference>
<keyword evidence="5 6" id="KW-0472">Membrane</keyword>
<feature type="domain" description="DUF3817" evidence="7">
    <location>
        <begin position="5"/>
        <end position="93"/>
    </location>
</feature>
<evidence type="ECO:0000256" key="1">
    <source>
        <dbReference type="ARBA" id="ARBA00004651"/>
    </source>
</evidence>
<gene>
    <name evidence="8" type="ORF">GCM10011575_31700</name>
</gene>
<evidence type="ECO:0000313" key="8">
    <source>
        <dbReference type="EMBL" id="GGL70867.1"/>
    </source>
</evidence>
<evidence type="ECO:0000313" key="9">
    <source>
        <dbReference type="Proteomes" id="UP000613840"/>
    </source>
</evidence>
<dbReference type="RefSeq" id="WP_188896353.1">
    <property type="nucleotide sequence ID" value="NZ_BMMZ01000008.1"/>
</dbReference>